<dbReference type="GO" id="GO:0003824">
    <property type="term" value="F:catalytic activity"/>
    <property type="evidence" value="ECO:0007669"/>
    <property type="project" value="InterPro"/>
</dbReference>
<gene>
    <name evidence="3" type="ORF">EUZ87_16810</name>
</gene>
<dbReference type="CDD" id="cd05930">
    <property type="entry name" value="A_NRPS"/>
    <property type="match status" value="1"/>
</dbReference>
<dbReference type="InterPro" id="IPR000873">
    <property type="entry name" value="AMP-dep_synth/lig_dom"/>
</dbReference>
<dbReference type="GO" id="GO:0043041">
    <property type="term" value="P:amino acid activation for nonribosomal peptide biosynthetic process"/>
    <property type="evidence" value="ECO:0007669"/>
    <property type="project" value="TreeGrafter"/>
</dbReference>
<proteinExistence type="predicted"/>
<dbReference type="Pfam" id="PF00501">
    <property type="entry name" value="AMP-binding"/>
    <property type="match status" value="1"/>
</dbReference>
<organism evidence="3 4">
    <name type="scientific">Lactiplantibacillus paraplantarum</name>
    <dbReference type="NCBI Taxonomy" id="60520"/>
    <lineage>
        <taxon>Bacteria</taxon>
        <taxon>Bacillati</taxon>
        <taxon>Bacillota</taxon>
        <taxon>Bacilli</taxon>
        <taxon>Lactobacillales</taxon>
        <taxon>Lactobacillaceae</taxon>
        <taxon>Lactiplantibacillus</taxon>
    </lineage>
</organism>
<dbReference type="InterPro" id="IPR020845">
    <property type="entry name" value="AMP-binding_CS"/>
</dbReference>
<evidence type="ECO:0000313" key="4">
    <source>
        <dbReference type="Proteomes" id="UP000292648"/>
    </source>
</evidence>
<dbReference type="InterPro" id="IPR009081">
    <property type="entry name" value="PP-bd_ACP"/>
</dbReference>
<dbReference type="Pfam" id="PF00668">
    <property type="entry name" value="Condensation"/>
    <property type="match status" value="1"/>
</dbReference>
<evidence type="ECO:0000259" key="2">
    <source>
        <dbReference type="PROSITE" id="PS50075"/>
    </source>
</evidence>
<dbReference type="PROSITE" id="PS50075">
    <property type="entry name" value="CARRIER"/>
    <property type="match status" value="1"/>
</dbReference>
<dbReference type="SUPFAM" id="SSF47336">
    <property type="entry name" value="ACP-like"/>
    <property type="match status" value="1"/>
</dbReference>
<dbReference type="AlphaFoldDB" id="A0A4Q9Y1L0"/>
<evidence type="ECO:0000313" key="3">
    <source>
        <dbReference type="EMBL" id="TBX32862.1"/>
    </source>
</evidence>
<dbReference type="PANTHER" id="PTHR45527:SF1">
    <property type="entry name" value="FATTY ACID SYNTHASE"/>
    <property type="match status" value="1"/>
</dbReference>
<sequence length="1026" mass="117637">MFNTTCMQSSILLHQKEFPEDASYNLPYLWKLSGHLDVPKLSKVLEKVFNIHDVYHMFIKDGKNNLDWSKHFIPQVKTIDQNREIFEKSVVKDTYRLANQPLDVFKWPLEEAIIYQSKYIKDEFFLFLNISHEICDVYSAYQLFTEINDGYNRHLYFQNSSQFESSKAINKTINKSREERAIGYFKERINSFNLSTFSQEGLANGVESKKVLYEKHSDCKLPLHLIQKIANKNEKDIFEVLLSFYLILLANLTGKQTIITGIPIANRRSEDKKTHGCFINNLPLIIRLEKNEPFSKVCDDASQQLHRILKYQRFDVNTHLPELFGKSLKNVGFMNNSVTFYKHEINFDLAGLDSSIVPIEHRYAMFPLSVEFEVLDKDVIIHVQSEDTIDARLITMSFQNIIKAYQANRLTSTSEYSILSHEQKENLFYLENSNYSAKKESSSALDRFEHSVAKFPNQIAINDENSTLTYLQLDENSDSMSNTLSTYNEKFVVVSLEPNVHLLEVILAIFKAGKIYVPLDKKMPESRKNLILKQISNSLIITDYNDHLFYSYNHILLQKLIEDSSQRREMISKQKEKIAYIIFTSGSTGTPKGVLVSHVALSSLLTSQRTSLPVPQKSNWVLFHSYSFDYSMFEIFGSLANCGTLHIVPQETKLYPDQFRRFIKENNINILTQTPSSFLSLQQYDMTQPDQLQSLKLILIGGEDVKFSDLKPWTKKYGFSDSKIYNLYGVTEAAVVSTAHLVTEKDVMNSRVNIIGHSLSQTVISVKNNFGQDVIPGFKGELIITGNQVASGYLNNPEATRTAFKSSVNSYTFKSGDLVKVLPNGEIQYLARIDKQVQISGHRVEIGEVENAFDQLRSDIHSCVIAHDFGENDRRLIGYYTAKSSIEEGIIIKYLKTKLPTYMIPAFYVFLDGFPLTVNGKVNKRKLPLPDKIMNSSSHNIKSGIIKKSSTLEQLRAIWYEVLNNDHISNDDNFFEAGGTSVLITQVYIKILEKFDLNQDEMSMIDLFDYATPAEQAKYIAKLKKG</sequence>
<dbReference type="Gene3D" id="1.10.1200.10">
    <property type="entry name" value="ACP-like"/>
    <property type="match status" value="1"/>
</dbReference>
<dbReference type="GO" id="GO:0031177">
    <property type="term" value="F:phosphopantetheine binding"/>
    <property type="evidence" value="ECO:0007669"/>
    <property type="project" value="TreeGrafter"/>
</dbReference>
<dbReference type="PROSITE" id="PS00455">
    <property type="entry name" value="AMP_BINDING"/>
    <property type="match status" value="1"/>
</dbReference>
<dbReference type="Pfam" id="PF00550">
    <property type="entry name" value="PP-binding"/>
    <property type="match status" value="1"/>
</dbReference>
<dbReference type="PANTHER" id="PTHR45527">
    <property type="entry name" value="NONRIBOSOMAL PEPTIDE SYNTHETASE"/>
    <property type="match status" value="1"/>
</dbReference>
<feature type="domain" description="Carrier" evidence="2">
    <location>
        <begin position="946"/>
        <end position="1024"/>
    </location>
</feature>
<dbReference type="EMBL" id="SEHH01000221">
    <property type="protein sequence ID" value="TBX32862.1"/>
    <property type="molecule type" value="Genomic_DNA"/>
</dbReference>
<dbReference type="Gene3D" id="3.30.559.10">
    <property type="entry name" value="Chloramphenicol acetyltransferase-like domain"/>
    <property type="match status" value="1"/>
</dbReference>
<name>A0A4Q9Y1L0_9LACO</name>
<dbReference type="Proteomes" id="UP000292648">
    <property type="component" value="Unassembled WGS sequence"/>
</dbReference>
<dbReference type="InterPro" id="IPR023213">
    <property type="entry name" value="CAT-like_dom_sf"/>
</dbReference>
<comment type="cofactor">
    <cofactor evidence="1">
        <name>pantetheine 4'-phosphate</name>
        <dbReference type="ChEBI" id="CHEBI:47942"/>
    </cofactor>
</comment>
<accession>A0A4Q9Y1L0</accession>
<dbReference type="SUPFAM" id="SSF52777">
    <property type="entry name" value="CoA-dependent acyltransferases"/>
    <property type="match status" value="2"/>
</dbReference>
<dbReference type="GO" id="GO:0005737">
    <property type="term" value="C:cytoplasm"/>
    <property type="evidence" value="ECO:0007669"/>
    <property type="project" value="TreeGrafter"/>
</dbReference>
<comment type="caution">
    <text evidence="3">The sequence shown here is derived from an EMBL/GenBank/DDBJ whole genome shotgun (WGS) entry which is preliminary data.</text>
</comment>
<dbReference type="GO" id="GO:0044550">
    <property type="term" value="P:secondary metabolite biosynthetic process"/>
    <property type="evidence" value="ECO:0007669"/>
    <property type="project" value="TreeGrafter"/>
</dbReference>
<dbReference type="InterPro" id="IPR042099">
    <property type="entry name" value="ANL_N_sf"/>
</dbReference>
<reference evidence="3 4" key="1">
    <citation type="submission" date="2019-01" db="EMBL/GenBank/DDBJ databases">
        <title>Draft genome sequence of Lactobacillus paraplantarum OSY-TC318, a Producer of the novel lantibiotic Paraplantaracin TC318.</title>
        <authorList>
            <person name="Hussein W.E."/>
            <person name="Huang E."/>
            <person name="Yousef A.E."/>
        </authorList>
    </citation>
    <scope>NUCLEOTIDE SEQUENCE [LARGE SCALE GENOMIC DNA]</scope>
    <source>
        <strain evidence="3 4">OSY-TC318</strain>
    </source>
</reference>
<dbReference type="InterPro" id="IPR001242">
    <property type="entry name" value="Condensation_dom"/>
</dbReference>
<protein>
    <submittedName>
        <fullName evidence="3">Non-ribosomal peptide synthetase</fullName>
    </submittedName>
</protein>
<dbReference type="Gene3D" id="3.30.559.30">
    <property type="entry name" value="Nonribosomal peptide synthetase, condensation domain"/>
    <property type="match status" value="1"/>
</dbReference>
<dbReference type="Gene3D" id="3.30.300.30">
    <property type="match status" value="1"/>
</dbReference>
<dbReference type="InterPro" id="IPR045851">
    <property type="entry name" value="AMP-bd_C_sf"/>
</dbReference>
<evidence type="ECO:0000256" key="1">
    <source>
        <dbReference type="ARBA" id="ARBA00001957"/>
    </source>
</evidence>
<dbReference type="Gene3D" id="3.40.50.12780">
    <property type="entry name" value="N-terminal domain of ligase-like"/>
    <property type="match status" value="1"/>
</dbReference>
<dbReference type="SUPFAM" id="SSF56801">
    <property type="entry name" value="Acetyl-CoA synthetase-like"/>
    <property type="match status" value="1"/>
</dbReference>
<dbReference type="GO" id="GO:0008610">
    <property type="term" value="P:lipid biosynthetic process"/>
    <property type="evidence" value="ECO:0007669"/>
    <property type="project" value="UniProtKB-ARBA"/>
</dbReference>
<dbReference type="InterPro" id="IPR036736">
    <property type="entry name" value="ACP-like_sf"/>
</dbReference>